<protein>
    <submittedName>
        <fullName evidence="4">Run domain Beclin-1 interacting and cysteine-rich containing protein</fullName>
    </submittedName>
</protein>
<dbReference type="AlphaFoldDB" id="A0A0R3T207"/>
<evidence type="ECO:0000313" key="4">
    <source>
        <dbReference type="WBParaSite" id="HNAJ_0000094101-mRNA-1"/>
    </source>
</evidence>
<keyword evidence="3" id="KW-1185">Reference proteome</keyword>
<dbReference type="EMBL" id="UZAE01000317">
    <property type="protein sequence ID" value="VDN96800.1"/>
    <property type="molecule type" value="Genomic_DNA"/>
</dbReference>
<sequence>MVKVSVAANLCTTYLHLTLSSNQAARLKLIHRSDYDAGYAFQLDDQTVYIFLRIPDPYLNKALLWTISDNEHESMEPQNLFKDHKPDTLNVFQQLITIIQYFCDNFKVPFPTELAAFESSYYNCLVIFNHLIKVYVGRQKHTDCFQLWFELIADKIVPFCNFLTPPSAAELETRYLEIAENQLSKTETLLATRKAETENTTHIIYNSAYTDLYTSDEAEIKNFRVKVAGNGGGIVYPYPSTTSPVSESEGSNSPNDIKSPHSNLLTSSDEWESLENGTGKISSKASSLEVQTESPTELDSIGGTMSSSESKTLSPKSDLSFQSIGSDILFCDFEENEGSNYQSPPSSPSYKPFHPNETEEKLFVNTRTIRISDIDCNSSTGRIKIGVRTLPNFQPVHPTSNKFEIPEEIVYEGKSQRSYLHYGSPRVDKAVSNGKRTRRAILASTGSNESLTASPRQVKRIKAIQRKSISEAPPKWVEIRGLEAAAEEIKTRKNVVQMIHSKLMSLDHQVDAILKYLMEGVQFFGELDSISTVILRAYNNEKKIQEQLEANKT</sequence>
<accession>A0A0R3T207</accession>
<dbReference type="OrthoDB" id="10479930at2759"/>
<organism evidence="4">
    <name type="scientific">Rodentolepis nana</name>
    <name type="common">Dwarf tapeworm</name>
    <name type="synonym">Hymenolepis nana</name>
    <dbReference type="NCBI Taxonomy" id="102285"/>
    <lineage>
        <taxon>Eukaryota</taxon>
        <taxon>Metazoa</taxon>
        <taxon>Spiralia</taxon>
        <taxon>Lophotrochozoa</taxon>
        <taxon>Platyhelminthes</taxon>
        <taxon>Cestoda</taxon>
        <taxon>Eucestoda</taxon>
        <taxon>Cyclophyllidea</taxon>
        <taxon>Hymenolepididae</taxon>
        <taxon>Rodentolepis</taxon>
    </lineage>
</organism>
<evidence type="ECO:0000313" key="2">
    <source>
        <dbReference type="EMBL" id="VDN96800.1"/>
    </source>
</evidence>
<proteinExistence type="predicted"/>
<feature type="compositionally biased region" description="Polar residues" evidence="1">
    <location>
        <begin position="239"/>
        <end position="268"/>
    </location>
</feature>
<dbReference type="WBParaSite" id="HNAJ_0000094101-mRNA-1">
    <property type="protein sequence ID" value="HNAJ_0000094101-mRNA-1"/>
    <property type="gene ID" value="HNAJ_0000094101"/>
</dbReference>
<reference evidence="4" key="1">
    <citation type="submission" date="2017-02" db="UniProtKB">
        <authorList>
            <consortium name="WormBaseParasite"/>
        </authorList>
    </citation>
    <scope>IDENTIFICATION</scope>
</reference>
<feature type="region of interest" description="Disordered" evidence="1">
    <location>
        <begin position="236"/>
        <end position="318"/>
    </location>
</feature>
<dbReference type="Proteomes" id="UP000278807">
    <property type="component" value="Unassembled WGS sequence"/>
</dbReference>
<feature type="compositionally biased region" description="Polar residues" evidence="1">
    <location>
        <begin position="275"/>
        <end position="297"/>
    </location>
</feature>
<gene>
    <name evidence="2" type="ORF">HNAJ_LOCUS941</name>
</gene>
<feature type="region of interest" description="Disordered" evidence="1">
    <location>
        <begin position="336"/>
        <end position="355"/>
    </location>
</feature>
<name>A0A0R3T207_RODNA</name>
<reference evidence="2 3" key="2">
    <citation type="submission" date="2018-11" db="EMBL/GenBank/DDBJ databases">
        <authorList>
            <consortium name="Pathogen Informatics"/>
        </authorList>
    </citation>
    <scope>NUCLEOTIDE SEQUENCE [LARGE SCALE GENOMIC DNA]</scope>
</reference>
<evidence type="ECO:0000313" key="3">
    <source>
        <dbReference type="Proteomes" id="UP000278807"/>
    </source>
</evidence>
<evidence type="ECO:0000256" key="1">
    <source>
        <dbReference type="SAM" id="MobiDB-lite"/>
    </source>
</evidence>
<feature type="compositionally biased region" description="Low complexity" evidence="1">
    <location>
        <begin position="306"/>
        <end position="317"/>
    </location>
</feature>